<protein>
    <submittedName>
        <fullName evidence="2">Uncharacterized protein</fullName>
    </submittedName>
</protein>
<comment type="caution">
    <text evidence="2">The sequence shown here is derived from an EMBL/GenBank/DDBJ whole genome shotgun (WGS) entry which is preliminary data.</text>
</comment>
<proteinExistence type="predicted"/>
<name>A0A6A3PRB5_9STRA</name>
<evidence type="ECO:0000256" key="1">
    <source>
        <dbReference type="SAM" id="MobiDB-lite"/>
    </source>
</evidence>
<accession>A0A6A3PRB5</accession>
<reference evidence="2 3" key="1">
    <citation type="submission" date="2018-08" db="EMBL/GenBank/DDBJ databases">
        <title>Genomic investigation of the strawberry pathogen Phytophthora fragariae indicates pathogenicity is determined by transcriptional variation in three key races.</title>
        <authorList>
            <person name="Adams T.M."/>
            <person name="Armitage A.D."/>
            <person name="Sobczyk M.K."/>
            <person name="Bates H.J."/>
            <person name="Dunwell J.M."/>
            <person name="Nellist C.F."/>
            <person name="Harrison R.J."/>
        </authorList>
    </citation>
    <scope>NUCLEOTIDE SEQUENCE [LARGE SCALE GENOMIC DNA]</scope>
    <source>
        <strain evidence="2 3">NOV-71</strain>
    </source>
</reference>
<dbReference type="Proteomes" id="UP000441208">
    <property type="component" value="Unassembled WGS sequence"/>
</dbReference>
<evidence type="ECO:0000313" key="2">
    <source>
        <dbReference type="EMBL" id="KAE9056792.1"/>
    </source>
</evidence>
<sequence>MSHRLSRGKSACWAASASITSTASSYPKPVRIAHWTSGRKSSQATNSGRRAQASLIVKGSASDAERGPTSDSGWTVGRHWTSTSTLR</sequence>
<dbReference type="AlphaFoldDB" id="A0A6A3PRB5"/>
<organism evidence="2 3">
    <name type="scientific">Phytophthora fragariae</name>
    <dbReference type="NCBI Taxonomy" id="53985"/>
    <lineage>
        <taxon>Eukaryota</taxon>
        <taxon>Sar</taxon>
        <taxon>Stramenopiles</taxon>
        <taxon>Oomycota</taxon>
        <taxon>Peronosporomycetes</taxon>
        <taxon>Peronosporales</taxon>
        <taxon>Peronosporaceae</taxon>
        <taxon>Phytophthora</taxon>
    </lineage>
</organism>
<evidence type="ECO:0000313" key="3">
    <source>
        <dbReference type="Proteomes" id="UP000441208"/>
    </source>
</evidence>
<gene>
    <name evidence="2" type="ORF">PF007_g31870</name>
</gene>
<feature type="compositionally biased region" description="Polar residues" evidence="1">
    <location>
        <begin position="38"/>
        <end position="49"/>
    </location>
</feature>
<feature type="region of interest" description="Disordered" evidence="1">
    <location>
        <begin position="36"/>
        <end position="87"/>
    </location>
</feature>
<dbReference type="EMBL" id="QXFZ01007576">
    <property type="protein sequence ID" value="KAE9056792.1"/>
    <property type="molecule type" value="Genomic_DNA"/>
</dbReference>